<proteinExistence type="predicted"/>
<dbReference type="PANTHER" id="PTHR31307">
    <property type="entry name" value="TRIHELIX TRANSCRIPTION FACTOR ASIL2"/>
    <property type="match status" value="1"/>
</dbReference>
<feature type="region of interest" description="Disordered" evidence="1">
    <location>
        <begin position="349"/>
        <end position="417"/>
    </location>
</feature>
<reference evidence="3" key="1">
    <citation type="submission" date="2016-03" db="EMBL/GenBank/DDBJ databases">
        <title>Mechanisms controlling the formation of the plant cell surface in tip-growing cells are functionally conserved among land plants.</title>
        <authorList>
            <person name="Honkanen S."/>
            <person name="Jones V.A."/>
            <person name="Morieri G."/>
            <person name="Champion C."/>
            <person name="Hetherington A.J."/>
            <person name="Kelly S."/>
            <person name="Saint-Marcoux D."/>
            <person name="Proust H."/>
            <person name="Prescott H."/>
            <person name="Dolan L."/>
        </authorList>
    </citation>
    <scope>NUCLEOTIDE SEQUENCE [LARGE SCALE GENOMIC DNA]</scope>
    <source>
        <tissue evidence="3">Whole gametophyte</tissue>
    </source>
</reference>
<name>A0A176WN49_MARPO</name>
<sequence>MVDRGSENPYLRKCMGGFENWMGTWTITRKIREHVGDTDKPSRQLIILQPGPKRGTLMQPMTKGNPLSKGGRKAETIRYPTVLEIAAGFSPSGGIRFHAAESKFFSLIERCLVGGEVTVDSLRERFNGVGNIKEAAGSFVMMETMESLGLGEADDEVRVGSLVAEVREISMADRIDDGMGSEECLKLWMEAEANCDAGREHRMDGMQMDRLPSADDVGLVENVMQPQSPVTWEKEEWTPAAVIVLLEAYEERLGEVNNGNLKAKDWEEVATLVNRHCQGTRSIVGVKQCKRKVYALRRWYRTIRTRQAPYRPVGYEVNVLMVLDRIMTPYPYQAGIPGGIDAGERLSFPTPSSFDEEEDLPAAEQGHGFGGCVTPQLGKRQRNPAEGNPVIAAIPLPPKSARGSGSGNGAARKKAARKGFWGPGKEVATALKGFAKVLTQIEVAKKNIMKDLDVRRSELQLKLAAFKPYPEDGPPKAPQQPQVI</sequence>
<dbReference type="Pfam" id="PF13837">
    <property type="entry name" value="Myb_DNA-bind_4"/>
    <property type="match status" value="1"/>
</dbReference>
<dbReference type="EMBL" id="LVLJ01000592">
    <property type="protein sequence ID" value="OAE33666.1"/>
    <property type="molecule type" value="Genomic_DNA"/>
</dbReference>
<feature type="region of interest" description="Disordered" evidence="1">
    <location>
        <begin position="465"/>
        <end position="484"/>
    </location>
</feature>
<evidence type="ECO:0000259" key="2">
    <source>
        <dbReference type="Pfam" id="PF13837"/>
    </source>
</evidence>
<dbReference type="Proteomes" id="UP000077202">
    <property type="component" value="Unassembled WGS sequence"/>
</dbReference>
<dbReference type="InterPro" id="IPR044822">
    <property type="entry name" value="Myb_DNA-bind_4"/>
</dbReference>
<evidence type="ECO:0000256" key="1">
    <source>
        <dbReference type="SAM" id="MobiDB-lite"/>
    </source>
</evidence>
<feature type="region of interest" description="Disordered" evidence="1">
    <location>
        <begin position="52"/>
        <end position="72"/>
    </location>
</feature>
<evidence type="ECO:0000313" key="4">
    <source>
        <dbReference type="Proteomes" id="UP000077202"/>
    </source>
</evidence>
<feature type="domain" description="Myb/SANT-like DNA-binding" evidence="2">
    <location>
        <begin position="235"/>
        <end position="307"/>
    </location>
</feature>
<gene>
    <name evidence="3" type="ORF">AXG93_4689s1530</name>
</gene>
<evidence type="ECO:0000313" key="3">
    <source>
        <dbReference type="EMBL" id="OAE33666.1"/>
    </source>
</evidence>
<dbReference type="AlphaFoldDB" id="A0A176WN49"/>
<dbReference type="PANTHER" id="PTHR31307:SF63">
    <property type="entry name" value="MYB_SANT-LIKE DNA-BINDING DOMAIN-CONTAINING PROTEIN"/>
    <property type="match status" value="1"/>
</dbReference>
<comment type="caution">
    <text evidence="3">The sequence shown here is derived from an EMBL/GenBank/DDBJ whole genome shotgun (WGS) entry which is preliminary data.</text>
</comment>
<keyword evidence="4" id="KW-1185">Reference proteome</keyword>
<dbReference type="InterPro" id="IPR044823">
    <property type="entry name" value="ASIL1/2-like"/>
</dbReference>
<dbReference type="Gene3D" id="1.10.10.60">
    <property type="entry name" value="Homeodomain-like"/>
    <property type="match status" value="1"/>
</dbReference>
<accession>A0A176WN49</accession>
<protein>
    <recommendedName>
        <fullName evidence="2">Myb/SANT-like DNA-binding domain-containing protein</fullName>
    </recommendedName>
</protein>
<organism evidence="3 4">
    <name type="scientific">Marchantia polymorpha subsp. ruderalis</name>
    <dbReference type="NCBI Taxonomy" id="1480154"/>
    <lineage>
        <taxon>Eukaryota</taxon>
        <taxon>Viridiplantae</taxon>
        <taxon>Streptophyta</taxon>
        <taxon>Embryophyta</taxon>
        <taxon>Marchantiophyta</taxon>
        <taxon>Marchantiopsida</taxon>
        <taxon>Marchantiidae</taxon>
        <taxon>Marchantiales</taxon>
        <taxon>Marchantiaceae</taxon>
        <taxon>Marchantia</taxon>
    </lineage>
</organism>